<reference evidence="2 3" key="1">
    <citation type="submission" date="2016-07" db="EMBL/GenBank/DDBJ databases">
        <title>Pervasive Adenine N6-methylation of Active Genes in Fungi.</title>
        <authorList>
            <consortium name="DOE Joint Genome Institute"/>
            <person name="Mondo S.J."/>
            <person name="Dannebaum R.O."/>
            <person name="Kuo R.C."/>
            <person name="Labutti K."/>
            <person name="Haridas S."/>
            <person name="Kuo A."/>
            <person name="Salamov A."/>
            <person name="Ahrendt S.R."/>
            <person name="Lipzen A."/>
            <person name="Sullivan W."/>
            <person name="Andreopoulos W.B."/>
            <person name="Clum A."/>
            <person name="Lindquist E."/>
            <person name="Daum C."/>
            <person name="Ramamoorthy G.K."/>
            <person name="Gryganskyi A."/>
            <person name="Culley D."/>
            <person name="Magnuson J.K."/>
            <person name="James T.Y."/>
            <person name="O'Malley M.A."/>
            <person name="Stajich J.E."/>
            <person name="Spatafora J.W."/>
            <person name="Visel A."/>
            <person name="Grigoriev I.V."/>
        </authorList>
    </citation>
    <scope>NUCLEOTIDE SEQUENCE [LARGE SCALE GENOMIC DNA]</scope>
    <source>
        <strain evidence="2 3">12-1054</strain>
    </source>
</reference>
<sequence>MSPSKDSSLQHKRHAGFLSLILVFISAPSMSHMAAGTGVRPCWLELKAGASYKSTPGLCNLNRVCGTRFPDNCMPVDMNGTNCPDQKWFAIRSYQRGVDDDGDCFENEIVNRAGPQKLESLVAGYCHPPVSAKQKFGPDGPPYAKLFWDDGRQQPLIYNIEVDDTTGKHKLVLGGCE</sequence>
<feature type="signal peptide" evidence="1">
    <location>
        <begin position="1"/>
        <end position="36"/>
    </location>
</feature>
<evidence type="ECO:0000256" key="1">
    <source>
        <dbReference type="SAM" id="SignalP"/>
    </source>
</evidence>
<dbReference type="AlphaFoldDB" id="A0A1Y2FUJ6"/>
<gene>
    <name evidence="2" type="ORF">BCR37DRAFT_412121</name>
</gene>
<dbReference type="RefSeq" id="XP_040727547.1">
    <property type="nucleotide sequence ID" value="XM_040872214.1"/>
</dbReference>
<accession>A0A1Y2FUJ6</accession>
<comment type="caution">
    <text evidence="2">The sequence shown here is derived from an EMBL/GenBank/DDBJ whole genome shotgun (WGS) entry which is preliminary data.</text>
</comment>
<proteinExistence type="predicted"/>
<evidence type="ECO:0000313" key="2">
    <source>
        <dbReference type="EMBL" id="ORY86365.1"/>
    </source>
</evidence>
<name>A0A1Y2FUJ6_PROLT</name>
<keyword evidence="3" id="KW-1185">Reference proteome</keyword>
<dbReference type="EMBL" id="MCFI01000003">
    <property type="protein sequence ID" value="ORY86365.1"/>
    <property type="molecule type" value="Genomic_DNA"/>
</dbReference>
<evidence type="ECO:0000313" key="3">
    <source>
        <dbReference type="Proteomes" id="UP000193685"/>
    </source>
</evidence>
<dbReference type="Proteomes" id="UP000193685">
    <property type="component" value="Unassembled WGS sequence"/>
</dbReference>
<organism evidence="2 3">
    <name type="scientific">Protomyces lactucae-debilis</name>
    <dbReference type="NCBI Taxonomy" id="2754530"/>
    <lineage>
        <taxon>Eukaryota</taxon>
        <taxon>Fungi</taxon>
        <taxon>Dikarya</taxon>
        <taxon>Ascomycota</taxon>
        <taxon>Taphrinomycotina</taxon>
        <taxon>Taphrinomycetes</taxon>
        <taxon>Taphrinales</taxon>
        <taxon>Protomycetaceae</taxon>
        <taxon>Protomyces</taxon>
    </lineage>
</organism>
<keyword evidence="1" id="KW-0732">Signal</keyword>
<feature type="chain" id="PRO_5012327549" evidence="1">
    <location>
        <begin position="37"/>
        <end position="177"/>
    </location>
</feature>
<protein>
    <submittedName>
        <fullName evidence="2">Uncharacterized protein</fullName>
    </submittedName>
</protein>
<dbReference type="GeneID" id="63788813"/>